<proteinExistence type="predicted"/>
<evidence type="ECO:0000256" key="1">
    <source>
        <dbReference type="SAM" id="SignalP"/>
    </source>
</evidence>
<dbReference type="Pfam" id="PF07044">
    <property type="entry name" value="DUF1329"/>
    <property type="match status" value="1"/>
</dbReference>
<dbReference type="EMBL" id="RSED01000001">
    <property type="protein sequence ID" value="RRS06097.1"/>
    <property type="molecule type" value="Genomic_DNA"/>
</dbReference>
<accession>A0A3R8T7W1</accession>
<dbReference type="Proteomes" id="UP000269265">
    <property type="component" value="Unassembled WGS sequence"/>
</dbReference>
<organism evidence="2 3">
    <name type="scientific">Aquabacterium soli</name>
    <dbReference type="NCBI Taxonomy" id="2493092"/>
    <lineage>
        <taxon>Bacteria</taxon>
        <taxon>Pseudomonadati</taxon>
        <taxon>Pseudomonadota</taxon>
        <taxon>Betaproteobacteria</taxon>
        <taxon>Burkholderiales</taxon>
        <taxon>Aquabacterium</taxon>
    </lineage>
</organism>
<sequence length="452" mass="50483">MQARFNQRVRTTLTLAALCALGLTTAQAKLSSAEIERLSKDLTPIGAERAGNKDGSIPKWEGGLTKAPAGFDAKKGWADPYAADKPLFSITAANAEQHKDKLAPGQLALLKRYPSYKIDVYPTRRSAAFPESAYEAVKAEAGKIDSANEGNSVLNQVASTVPFPIPKTGVEAIWNHAFRYRGDTLIRDQTEFPVQTNGSFTPVKRHEETIFSNGLKNGSNVLFYFRTTYKAPSSIAGDALLAHDFIDQVKQPRAAWVYNPGTRRVLRAPEVSYDTPRNGVDGLSTVDDYDGFNGSPDRFDWKLVGKKEMIIPYNNFKLTDKSLKYTDIIKPGTYNQSLVRYELHRVWVVEATLKAGKSHVYSKRVYYLDEDSWQIAHGDLFDGRGELWRVLEIFGVQYYNAPAFFIGGSAQYDLQARRYVSSGLTNEEKPIQFNVPLKPSDFTPDALRRIGN</sequence>
<name>A0A3R8T7W1_9BURK</name>
<keyword evidence="3" id="KW-1185">Reference proteome</keyword>
<reference evidence="2 3" key="1">
    <citation type="submission" date="2018-12" db="EMBL/GenBank/DDBJ databases">
        <title>The whole draft genome of Aquabacterium sp. SJQ9.</title>
        <authorList>
            <person name="Sun L."/>
            <person name="Gao X."/>
            <person name="Chen W."/>
            <person name="Huang K."/>
        </authorList>
    </citation>
    <scope>NUCLEOTIDE SEQUENCE [LARGE SCALE GENOMIC DNA]</scope>
    <source>
        <strain evidence="2 3">SJQ9</strain>
    </source>
</reference>
<dbReference type="OrthoDB" id="6751304at2"/>
<dbReference type="InterPro" id="IPR010752">
    <property type="entry name" value="DUF1329"/>
</dbReference>
<feature type="chain" id="PRO_5018618142" evidence="1">
    <location>
        <begin position="29"/>
        <end position="452"/>
    </location>
</feature>
<protein>
    <submittedName>
        <fullName evidence="2">DUF1329 domain-containing protein</fullName>
    </submittedName>
</protein>
<feature type="signal peptide" evidence="1">
    <location>
        <begin position="1"/>
        <end position="28"/>
    </location>
</feature>
<gene>
    <name evidence="2" type="ORF">EIP75_00375</name>
</gene>
<dbReference type="CDD" id="cd16329">
    <property type="entry name" value="LolA_like"/>
    <property type="match status" value="1"/>
</dbReference>
<comment type="caution">
    <text evidence="2">The sequence shown here is derived from an EMBL/GenBank/DDBJ whole genome shotgun (WGS) entry which is preliminary data.</text>
</comment>
<dbReference type="RefSeq" id="WP_125241240.1">
    <property type="nucleotide sequence ID" value="NZ_RSED01000001.1"/>
</dbReference>
<keyword evidence="1" id="KW-0732">Signal</keyword>
<evidence type="ECO:0000313" key="3">
    <source>
        <dbReference type="Proteomes" id="UP000269265"/>
    </source>
</evidence>
<dbReference type="Gene3D" id="2.50.20.10">
    <property type="entry name" value="Lipoprotein localisation LolA/LolB/LppX"/>
    <property type="match status" value="1"/>
</dbReference>
<dbReference type="AlphaFoldDB" id="A0A3R8T7W1"/>
<evidence type="ECO:0000313" key="2">
    <source>
        <dbReference type="EMBL" id="RRS06097.1"/>
    </source>
</evidence>